<dbReference type="PROSITE" id="PS50126">
    <property type="entry name" value="S1"/>
    <property type="match status" value="1"/>
</dbReference>
<dbReference type="InterPro" id="IPR009019">
    <property type="entry name" value="KH_sf_prok-type"/>
</dbReference>
<name>A0A8E3AS45_9RHOB</name>
<reference evidence="10 11" key="1">
    <citation type="submission" date="2018-04" db="EMBL/GenBank/DDBJ databases">
        <title>Genomic Encyclopedia of Archaeal and Bacterial Type Strains, Phase II (KMG-II): from individual species to whole genera.</title>
        <authorList>
            <person name="Goeker M."/>
        </authorList>
    </citation>
    <scope>NUCLEOTIDE SEQUENCE [LARGE SCALE GENOMIC DNA]</scope>
    <source>
        <strain evidence="10 11">DSM 19783</strain>
    </source>
</reference>
<dbReference type="PANTHER" id="PTHR22648:SF0">
    <property type="entry name" value="TRANSCRIPTION TERMINATION_ANTITERMINATION PROTEIN NUSA"/>
    <property type="match status" value="1"/>
</dbReference>
<dbReference type="NCBIfam" id="TIGR01953">
    <property type="entry name" value="NusA"/>
    <property type="match status" value="1"/>
</dbReference>
<dbReference type="CDD" id="cd22529">
    <property type="entry name" value="KH-II_NusA_rpt2"/>
    <property type="match status" value="1"/>
</dbReference>
<comment type="caution">
    <text evidence="10">The sequence shown here is derived from an EMBL/GenBank/DDBJ whole genome shotgun (WGS) entry which is preliminary data.</text>
</comment>
<accession>A0A8E3AS45</accession>
<dbReference type="InterPro" id="IPR030842">
    <property type="entry name" value="TF_NusA_bacterial"/>
</dbReference>
<dbReference type="NCBIfam" id="TIGR01954">
    <property type="entry name" value="nusA_Cterm_rpt"/>
    <property type="match status" value="1"/>
</dbReference>
<dbReference type="SUPFAM" id="SSF50249">
    <property type="entry name" value="Nucleic acid-binding proteins"/>
    <property type="match status" value="1"/>
</dbReference>
<dbReference type="SMART" id="SM00322">
    <property type="entry name" value="KH"/>
    <property type="match status" value="2"/>
</dbReference>
<dbReference type="EMBL" id="QAYC01000004">
    <property type="protein sequence ID" value="PTW50500.1"/>
    <property type="molecule type" value="Genomic_DNA"/>
</dbReference>
<dbReference type="InterPro" id="IPR058582">
    <property type="entry name" value="KH_NusA_2nd"/>
</dbReference>
<feature type="region of interest" description="Disordered" evidence="8">
    <location>
        <begin position="516"/>
        <end position="538"/>
    </location>
</feature>
<dbReference type="GO" id="GO:0003700">
    <property type="term" value="F:DNA-binding transcription factor activity"/>
    <property type="evidence" value="ECO:0007669"/>
    <property type="project" value="InterPro"/>
</dbReference>
<dbReference type="GO" id="GO:0005829">
    <property type="term" value="C:cytosol"/>
    <property type="evidence" value="ECO:0007669"/>
    <property type="project" value="TreeGrafter"/>
</dbReference>
<dbReference type="CDD" id="cd04455">
    <property type="entry name" value="S1_NusA"/>
    <property type="match status" value="1"/>
</dbReference>
<dbReference type="GO" id="GO:0000166">
    <property type="term" value="F:nucleotide binding"/>
    <property type="evidence" value="ECO:0007669"/>
    <property type="project" value="InterPro"/>
</dbReference>
<dbReference type="GO" id="GO:0006353">
    <property type="term" value="P:DNA-templated transcription termination"/>
    <property type="evidence" value="ECO:0007669"/>
    <property type="project" value="UniProtKB-UniRule"/>
</dbReference>
<feature type="compositionally biased region" description="Acidic residues" evidence="8">
    <location>
        <begin position="519"/>
        <end position="538"/>
    </location>
</feature>
<evidence type="ECO:0000313" key="11">
    <source>
        <dbReference type="Proteomes" id="UP000244037"/>
    </source>
</evidence>
<keyword evidence="1 7" id="KW-0806">Transcription termination</keyword>
<dbReference type="SUPFAM" id="SSF69705">
    <property type="entry name" value="Transcription factor NusA, N-terminal domain"/>
    <property type="match status" value="1"/>
</dbReference>
<dbReference type="InterPro" id="IPR003029">
    <property type="entry name" value="S1_domain"/>
</dbReference>
<evidence type="ECO:0000256" key="6">
    <source>
        <dbReference type="ARBA" id="ARBA00023163"/>
    </source>
</evidence>
<dbReference type="InterPro" id="IPR012340">
    <property type="entry name" value="NA-bd_OB-fold"/>
</dbReference>
<keyword evidence="2 7" id="KW-0963">Cytoplasm</keyword>
<dbReference type="Gene3D" id="3.30.1480.10">
    <property type="entry name" value="NusA, N-terminal domain"/>
    <property type="match status" value="1"/>
</dbReference>
<dbReference type="InterPro" id="IPR015946">
    <property type="entry name" value="KH_dom-like_a/b"/>
</dbReference>
<dbReference type="GO" id="GO:0003723">
    <property type="term" value="F:RNA binding"/>
    <property type="evidence" value="ECO:0007669"/>
    <property type="project" value="UniProtKB-UniRule"/>
</dbReference>
<dbReference type="RefSeq" id="WP_108025624.1">
    <property type="nucleotide sequence ID" value="NZ_QAYC01000004.1"/>
</dbReference>
<dbReference type="Proteomes" id="UP000244037">
    <property type="component" value="Unassembled WGS sequence"/>
</dbReference>
<dbReference type="FunFam" id="3.30.300.20:FF:000002">
    <property type="entry name" value="Transcription termination/antitermination protein NusA"/>
    <property type="match status" value="1"/>
</dbReference>
<sequence length="538" mass="60192">MAITSANQLELLQTAEAVAREKMIDPDLVVQAMEESLARAAKSRYGSEMDIRVSIDRKTGRATFTRVRTVVEDEALENYQAELTVKQAKQYLADPQIGDTVVDEVPPVELGRIAAQSAKQVILQKVREAERDRQYDEFKDRAGTIINGQVKREEYGNVIVDIGRGEGILRRNEKIGRESYRPNDRIRCYIKDVRRETRGPQVFLSRTAPEFMAELFKMEVPEIYDGIIEIKAVARDPGSRAKIAVISYDNSIDPVGACVGMRGSRVQAVVNELQGEKIDIIPWNEDQATFLVNALQPAEVSKVVIDEEAGKIEVVVPDEQLSLAIGRRGQNVRLASQLTGLDIDIMTEAEESQRRQAEFEERTRLFMDTLDLDEFFAQLLVSEGFTNLEEVAYVDLDELLVIDGVDEDTAGELQARARDHLEEMNRKALEHARELGVEDSLVDFEGLTPQMIEALALDGVKTLEDFATCADWELAGGWTSVNGERVKDEGILEKFDVSLEEAQTLVMTARVQLGWVDPSELEPDADPEEDAGEEEAEA</sequence>
<dbReference type="SMART" id="SM00316">
    <property type="entry name" value="S1"/>
    <property type="match status" value="1"/>
</dbReference>
<dbReference type="InterPro" id="IPR036555">
    <property type="entry name" value="NusA_N_sf"/>
</dbReference>
<dbReference type="PROSITE" id="PS50084">
    <property type="entry name" value="KH_TYPE_1"/>
    <property type="match status" value="1"/>
</dbReference>
<evidence type="ECO:0000256" key="2">
    <source>
        <dbReference type="ARBA" id="ARBA00022490"/>
    </source>
</evidence>
<organism evidence="10 11">
    <name type="scientific">Rhodovulum kholense</name>
    <dbReference type="NCBI Taxonomy" id="453584"/>
    <lineage>
        <taxon>Bacteria</taxon>
        <taxon>Pseudomonadati</taxon>
        <taxon>Pseudomonadota</taxon>
        <taxon>Alphaproteobacteria</taxon>
        <taxon>Rhodobacterales</taxon>
        <taxon>Paracoccaceae</taxon>
        <taxon>Rhodovulum</taxon>
    </lineage>
</organism>
<comment type="function">
    <text evidence="7">Participates in both transcription termination and antitermination.</text>
</comment>
<dbReference type="FunFam" id="2.40.50.140:FF:000058">
    <property type="entry name" value="Transcription termination/antitermination protein NusA"/>
    <property type="match status" value="1"/>
</dbReference>
<keyword evidence="5 7" id="KW-0805">Transcription regulation</keyword>
<keyword evidence="11" id="KW-1185">Reference proteome</keyword>
<keyword evidence="3 7" id="KW-0889">Transcription antitermination</keyword>
<keyword evidence="4 7" id="KW-0694">RNA-binding</keyword>
<dbReference type="AlphaFoldDB" id="A0A8E3AS45"/>
<dbReference type="Gene3D" id="1.10.150.20">
    <property type="entry name" value="5' to 3' exonuclease, C-terminal subdomain"/>
    <property type="match status" value="2"/>
</dbReference>
<dbReference type="Pfam" id="PF13184">
    <property type="entry name" value="KH_NusA_1st"/>
    <property type="match status" value="1"/>
</dbReference>
<evidence type="ECO:0000256" key="7">
    <source>
        <dbReference type="HAMAP-Rule" id="MF_00945"/>
    </source>
</evidence>
<dbReference type="SUPFAM" id="SSF47794">
    <property type="entry name" value="Rad51 N-terminal domain-like"/>
    <property type="match status" value="1"/>
</dbReference>
<dbReference type="InterPro" id="IPR013735">
    <property type="entry name" value="TF_NusA_N"/>
</dbReference>
<dbReference type="InterPro" id="IPR010214">
    <property type="entry name" value="Tscrpt_termin_fac_NusA_C_rpt"/>
</dbReference>
<protein>
    <recommendedName>
        <fullName evidence="7">Transcription termination/antitermination protein NusA</fullName>
    </recommendedName>
</protein>
<dbReference type="Pfam" id="PF08529">
    <property type="entry name" value="NusA_N"/>
    <property type="match status" value="1"/>
</dbReference>
<comment type="subcellular location">
    <subcellularLocation>
        <location evidence="7">Cytoplasm</location>
    </subcellularLocation>
</comment>
<dbReference type="Gene3D" id="2.40.50.140">
    <property type="entry name" value="Nucleic acid-binding proteins"/>
    <property type="match status" value="1"/>
</dbReference>
<feature type="domain" description="S1 motif" evidence="9">
    <location>
        <begin position="143"/>
        <end position="207"/>
    </location>
</feature>
<keyword evidence="6 7" id="KW-0804">Transcription</keyword>
<dbReference type="Gene3D" id="3.30.300.20">
    <property type="match status" value="2"/>
</dbReference>
<dbReference type="GO" id="GO:0031564">
    <property type="term" value="P:transcription antitermination"/>
    <property type="evidence" value="ECO:0007669"/>
    <property type="project" value="UniProtKB-UniRule"/>
</dbReference>
<evidence type="ECO:0000256" key="3">
    <source>
        <dbReference type="ARBA" id="ARBA00022814"/>
    </source>
</evidence>
<dbReference type="HAMAP" id="MF_00945_B">
    <property type="entry name" value="NusA_B"/>
    <property type="match status" value="1"/>
</dbReference>
<dbReference type="Pfam" id="PF26594">
    <property type="entry name" value="KH_NusA_2nd"/>
    <property type="match status" value="1"/>
</dbReference>
<evidence type="ECO:0000256" key="1">
    <source>
        <dbReference type="ARBA" id="ARBA00022472"/>
    </source>
</evidence>
<dbReference type="FunFam" id="3.30.300.20:FF:000005">
    <property type="entry name" value="Transcription termination/antitermination protein NusA"/>
    <property type="match status" value="1"/>
</dbReference>
<dbReference type="InterPro" id="IPR010213">
    <property type="entry name" value="TF_NusA"/>
</dbReference>
<dbReference type="CDD" id="cd02134">
    <property type="entry name" value="KH-II_NusA_rpt1"/>
    <property type="match status" value="1"/>
</dbReference>
<evidence type="ECO:0000259" key="9">
    <source>
        <dbReference type="PROSITE" id="PS50126"/>
    </source>
</evidence>
<gene>
    <name evidence="7" type="primary">nusA</name>
    <name evidence="10" type="ORF">C8N38_104135</name>
</gene>
<dbReference type="PANTHER" id="PTHR22648">
    <property type="entry name" value="TRANSCRIPTION TERMINATION FACTOR NUSA"/>
    <property type="match status" value="1"/>
</dbReference>
<evidence type="ECO:0000256" key="4">
    <source>
        <dbReference type="ARBA" id="ARBA00022884"/>
    </source>
</evidence>
<dbReference type="InterPro" id="IPR004087">
    <property type="entry name" value="KH_dom"/>
</dbReference>
<proteinExistence type="inferred from homology"/>
<evidence type="ECO:0000313" key="10">
    <source>
        <dbReference type="EMBL" id="PTW50500.1"/>
    </source>
</evidence>
<comment type="similarity">
    <text evidence="7">Belongs to the NusA family.</text>
</comment>
<dbReference type="InterPro" id="IPR025249">
    <property type="entry name" value="TF_NusA_KH_1st"/>
</dbReference>
<comment type="subunit">
    <text evidence="7">Monomer. Binds directly to the core enzyme of the DNA-dependent RNA polymerase and to nascent RNA.</text>
</comment>
<evidence type="ECO:0000256" key="8">
    <source>
        <dbReference type="SAM" id="MobiDB-lite"/>
    </source>
</evidence>
<dbReference type="InterPro" id="IPR010995">
    <property type="entry name" value="DNA_repair_Rad51/TF_NusA_a-hlx"/>
</dbReference>
<dbReference type="OrthoDB" id="9807233at2"/>
<dbReference type="Pfam" id="PF14520">
    <property type="entry name" value="HHH_5"/>
    <property type="match status" value="1"/>
</dbReference>
<dbReference type="SUPFAM" id="SSF54814">
    <property type="entry name" value="Prokaryotic type KH domain (KH-domain type II)"/>
    <property type="match status" value="2"/>
</dbReference>
<evidence type="ECO:0000256" key="5">
    <source>
        <dbReference type="ARBA" id="ARBA00023015"/>
    </source>
</evidence>